<organism evidence="1 2">
    <name type="scientific">Umbra pygmaea</name>
    <name type="common">Eastern mudminnow</name>
    <dbReference type="NCBI Taxonomy" id="75934"/>
    <lineage>
        <taxon>Eukaryota</taxon>
        <taxon>Metazoa</taxon>
        <taxon>Chordata</taxon>
        <taxon>Craniata</taxon>
        <taxon>Vertebrata</taxon>
        <taxon>Euteleostomi</taxon>
        <taxon>Actinopterygii</taxon>
        <taxon>Neopterygii</taxon>
        <taxon>Teleostei</taxon>
        <taxon>Protacanthopterygii</taxon>
        <taxon>Esociformes</taxon>
        <taxon>Umbridae</taxon>
        <taxon>Umbra</taxon>
    </lineage>
</organism>
<dbReference type="AlphaFoldDB" id="A0ABD0WT66"/>
<name>A0ABD0WT66_UMBPY</name>
<proteinExistence type="predicted"/>
<dbReference type="Proteomes" id="UP001557470">
    <property type="component" value="Unassembled WGS sequence"/>
</dbReference>
<sequence>MGHKLCQLHLPASIQQSQQFLVVAMLCSLICLTTSNHLSSSRETHNSIFVALHLNLLSVPPARLCRWCSVLLGACSG</sequence>
<protein>
    <submittedName>
        <fullName evidence="1">Uncharacterized protein</fullName>
    </submittedName>
</protein>
<gene>
    <name evidence="1" type="ORF">UPYG_G00168730</name>
</gene>
<reference evidence="1 2" key="1">
    <citation type="submission" date="2024-06" db="EMBL/GenBank/DDBJ databases">
        <authorList>
            <person name="Pan Q."/>
            <person name="Wen M."/>
            <person name="Jouanno E."/>
            <person name="Zahm M."/>
            <person name="Klopp C."/>
            <person name="Cabau C."/>
            <person name="Louis A."/>
            <person name="Berthelot C."/>
            <person name="Parey E."/>
            <person name="Roest Crollius H."/>
            <person name="Montfort J."/>
            <person name="Robinson-Rechavi M."/>
            <person name="Bouchez O."/>
            <person name="Lampietro C."/>
            <person name="Lopez Roques C."/>
            <person name="Donnadieu C."/>
            <person name="Postlethwait J."/>
            <person name="Bobe J."/>
            <person name="Verreycken H."/>
            <person name="Guiguen Y."/>
        </authorList>
    </citation>
    <scope>NUCLEOTIDE SEQUENCE [LARGE SCALE GENOMIC DNA]</scope>
    <source>
        <strain evidence="1">Up_M1</strain>
        <tissue evidence="1">Testis</tissue>
    </source>
</reference>
<keyword evidence="2" id="KW-1185">Reference proteome</keyword>
<dbReference type="EMBL" id="JAGEUA010000005">
    <property type="protein sequence ID" value="KAL0978310.1"/>
    <property type="molecule type" value="Genomic_DNA"/>
</dbReference>
<evidence type="ECO:0000313" key="2">
    <source>
        <dbReference type="Proteomes" id="UP001557470"/>
    </source>
</evidence>
<accession>A0ABD0WT66</accession>
<comment type="caution">
    <text evidence="1">The sequence shown here is derived from an EMBL/GenBank/DDBJ whole genome shotgun (WGS) entry which is preliminary data.</text>
</comment>
<evidence type="ECO:0000313" key="1">
    <source>
        <dbReference type="EMBL" id="KAL0978310.1"/>
    </source>
</evidence>